<feature type="signal peptide" evidence="3">
    <location>
        <begin position="1"/>
        <end position="27"/>
    </location>
</feature>
<dbReference type="EMBL" id="BMPQ01000005">
    <property type="protein sequence ID" value="GGK62612.1"/>
    <property type="molecule type" value="Genomic_DNA"/>
</dbReference>
<proteinExistence type="predicted"/>
<dbReference type="PROSITE" id="PS51257">
    <property type="entry name" value="PROKAR_LIPOPROTEIN"/>
    <property type="match status" value="1"/>
</dbReference>
<keyword evidence="1 3" id="KW-0732">Signal</keyword>
<evidence type="ECO:0000313" key="4">
    <source>
        <dbReference type="EMBL" id="GGK62612.1"/>
    </source>
</evidence>
<feature type="region of interest" description="Disordered" evidence="2">
    <location>
        <begin position="24"/>
        <end position="78"/>
    </location>
</feature>
<evidence type="ECO:0000256" key="3">
    <source>
        <dbReference type="SAM" id="SignalP"/>
    </source>
</evidence>
<reference evidence="4" key="1">
    <citation type="journal article" date="2014" name="Int. J. Syst. Evol. Microbiol.">
        <title>Complete genome sequence of Corynebacterium casei LMG S-19264T (=DSM 44701T), isolated from a smear-ripened cheese.</title>
        <authorList>
            <consortium name="US DOE Joint Genome Institute (JGI-PGF)"/>
            <person name="Walter F."/>
            <person name="Albersmeier A."/>
            <person name="Kalinowski J."/>
            <person name="Ruckert C."/>
        </authorList>
    </citation>
    <scope>NUCLEOTIDE SEQUENCE</scope>
    <source>
        <strain evidence="4">JCM 3035</strain>
    </source>
</reference>
<evidence type="ECO:0000256" key="1">
    <source>
        <dbReference type="ARBA" id="ARBA00022729"/>
    </source>
</evidence>
<evidence type="ECO:0000313" key="5">
    <source>
        <dbReference type="Proteomes" id="UP000637788"/>
    </source>
</evidence>
<sequence length="200" mass="20292">MNTRTTAATAVLTAALLLTACSGPPHTAATSASRSPGSGSPGSGSPSSGSPSSGSPSAGSAGGSKTGEEARNGGTVVKINKMHEVDGIFMEGGTKSAGAEAKYVALEAVVLNETKSGMNLTCSPPIVSSLIDDQGRRYDAIDGLDKIPGNPECDERLQPGSKDQMVFAYLVPESAKITAWEFSESDREPSTIDLSGISPT</sequence>
<reference evidence="4" key="2">
    <citation type="submission" date="2020-09" db="EMBL/GenBank/DDBJ databases">
        <authorList>
            <person name="Sun Q."/>
            <person name="Ohkuma M."/>
        </authorList>
    </citation>
    <scope>NUCLEOTIDE SEQUENCE</scope>
    <source>
        <strain evidence="4">JCM 3035</strain>
    </source>
</reference>
<evidence type="ECO:0008006" key="6">
    <source>
        <dbReference type="Google" id="ProtNLM"/>
    </source>
</evidence>
<dbReference type="AlphaFoldDB" id="A0A917QQ07"/>
<dbReference type="InterPro" id="IPR029050">
    <property type="entry name" value="Immunoprotect_excell_Ig-like"/>
</dbReference>
<protein>
    <recommendedName>
        <fullName evidence="6">DUF4352 domain-containing protein</fullName>
    </recommendedName>
</protein>
<dbReference type="Proteomes" id="UP000637788">
    <property type="component" value="Unassembled WGS sequence"/>
</dbReference>
<name>A0A917QQ07_9ACTN</name>
<keyword evidence="5" id="KW-1185">Reference proteome</keyword>
<gene>
    <name evidence="4" type="ORF">GCM10010094_24110</name>
</gene>
<feature type="compositionally biased region" description="Low complexity" evidence="2">
    <location>
        <begin position="31"/>
        <end position="59"/>
    </location>
</feature>
<accession>A0A917QQ07</accession>
<comment type="caution">
    <text evidence="4">The sequence shown here is derived from an EMBL/GenBank/DDBJ whole genome shotgun (WGS) entry which is preliminary data.</text>
</comment>
<dbReference type="Gene3D" id="2.60.40.1240">
    <property type="match status" value="1"/>
</dbReference>
<organism evidence="4 5">
    <name type="scientific">Streptomyces flaveus</name>
    <dbReference type="NCBI Taxonomy" id="66370"/>
    <lineage>
        <taxon>Bacteria</taxon>
        <taxon>Bacillati</taxon>
        <taxon>Actinomycetota</taxon>
        <taxon>Actinomycetes</taxon>
        <taxon>Kitasatosporales</taxon>
        <taxon>Streptomycetaceae</taxon>
        <taxon>Streptomyces</taxon>
        <taxon>Streptomyces aurantiacus group</taxon>
    </lineage>
</organism>
<feature type="chain" id="PRO_5038585026" description="DUF4352 domain-containing protein" evidence="3">
    <location>
        <begin position="28"/>
        <end position="200"/>
    </location>
</feature>
<evidence type="ECO:0000256" key="2">
    <source>
        <dbReference type="SAM" id="MobiDB-lite"/>
    </source>
</evidence>